<accession>F3C9K1</accession>
<feature type="transmembrane region" description="Helical" evidence="1">
    <location>
        <begin position="47"/>
        <end position="68"/>
    </location>
</feature>
<keyword evidence="1" id="KW-0812">Transmembrane</keyword>
<feature type="transmembrane region" description="Helical" evidence="1">
    <location>
        <begin position="122"/>
        <end position="142"/>
    </location>
</feature>
<reference evidence="3 4" key="1">
    <citation type="journal article" date="2011" name="PLoS Pathog.">
        <title>Dynamic evolution of pathogenicity revealed by sequencing and comparative genomics of 19 Pseudomonas syringae isolates.</title>
        <authorList>
            <person name="Baltrus D.A."/>
            <person name="Nishimura M.T."/>
            <person name="Romanchuk A."/>
            <person name="Chang J.H."/>
            <person name="Mukhtar M.S."/>
            <person name="Cherkis K."/>
            <person name="Roach J."/>
            <person name="Grant S.R."/>
            <person name="Jones C.D."/>
            <person name="Dangl J.L."/>
        </authorList>
    </citation>
    <scope>NUCLEOTIDE SEQUENCE [LARGE SCALE GENOMIC DNA]</scope>
    <source>
        <strain evidence="4">race 4</strain>
    </source>
</reference>
<keyword evidence="1" id="KW-0472">Membrane</keyword>
<dbReference type="BioCyc" id="PSYR875330:G11XH-4372-MONOMER"/>
<proteinExistence type="predicted"/>
<comment type="caution">
    <text evidence="3">The sequence shown here is derived from an EMBL/GenBank/DDBJ whole genome shotgun (WGS) entry which is preliminary data.</text>
</comment>
<feature type="transmembrane region" description="Helical" evidence="1">
    <location>
        <begin position="21"/>
        <end position="41"/>
    </location>
</feature>
<feature type="domain" description="MASE2" evidence="2">
    <location>
        <begin position="20"/>
        <end position="107"/>
    </location>
</feature>
<evidence type="ECO:0000259" key="2">
    <source>
        <dbReference type="Pfam" id="PF05230"/>
    </source>
</evidence>
<organism evidence="3 4">
    <name type="scientific">Pseudomonas savastanoi pv. glycinea str. race 4</name>
    <dbReference type="NCBI Taxonomy" id="875330"/>
    <lineage>
        <taxon>Bacteria</taxon>
        <taxon>Pseudomonadati</taxon>
        <taxon>Pseudomonadota</taxon>
        <taxon>Gammaproteobacteria</taxon>
        <taxon>Pseudomonadales</taxon>
        <taxon>Pseudomonadaceae</taxon>
        <taxon>Pseudomonas</taxon>
    </lineage>
</organism>
<dbReference type="Proteomes" id="UP000005466">
    <property type="component" value="Unassembled WGS sequence"/>
</dbReference>
<dbReference type="EMBL" id="ADWY01001100">
    <property type="protein sequence ID" value="EGH15943.1"/>
    <property type="molecule type" value="Genomic_DNA"/>
</dbReference>
<protein>
    <recommendedName>
        <fullName evidence="2">MASE2 domain-containing protein</fullName>
    </recommendedName>
</protein>
<evidence type="ECO:0000313" key="3">
    <source>
        <dbReference type="EMBL" id="EGH15943.1"/>
    </source>
</evidence>
<dbReference type="InterPro" id="IPR007894">
    <property type="entry name" value="MASE2"/>
</dbReference>
<dbReference type="Pfam" id="PF05230">
    <property type="entry name" value="MASE2"/>
    <property type="match status" value="1"/>
</dbReference>
<name>F3C9K1_PSESG</name>
<evidence type="ECO:0000256" key="1">
    <source>
        <dbReference type="SAM" id="Phobius"/>
    </source>
</evidence>
<dbReference type="HOGENOM" id="CLU_1495000_0_0_6"/>
<sequence>MLLRDLRLVMSAKTISFAKRIYLPRVLGSAVGFLAVAAVLFTVSTPAWVWVLLIFHAFAWPHVAFLLARRVAVPYLVERRNMVMESAFGGLWVAAMHFNLLPTTMLVSMLSMNCIAVGGAKLLSLCLGALTIAVLAFTVILHPGFSPTTSSLQVYACLPMLAIYPLAVGGAGIPSCSKAG</sequence>
<dbReference type="AlphaFoldDB" id="F3C9K1"/>
<keyword evidence="1" id="KW-1133">Transmembrane helix</keyword>
<gene>
    <name evidence="3" type="ORF">Pgy4_22866</name>
</gene>
<feature type="transmembrane region" description="Helical" evidence="1">
    <location>
        <begin position="154"/>
        <end position="173"/>
    </location>
</feature>
<feature type="transmembrane region" description="Helical" evidence="1">
    <location>
        <begin position="89"/>
        <end position="110"/>
    </location>
</feature>
<evidence type="ECO:0000313" key="4">
    <source>
        <dbReference type="Proteomes" id="UP000005466"/>
    </source>
</evidence>